<accession>A0A3A2ZT83</accession>
<dbReference type="OrthoDB" id="5381672at2759"/>
<organism evidence="3 4">
    <name type="scientific">Aspergillus sclerotialis</name>
    <dbReference type="NCBI Taxonomy" id="2070753"/>
    <lineage>
        <taxon>Eukaryota</taxon>
        <taxon>Fungi</taxon>
        <taxon>Dikarya</taxon>
        <taxon>Ascomycota</taxon>
        <taxon>Pezizomycotina</taxon>
        <taxon>Eurotiomycetes</taxon>
        <taxon>Eurotiomycetidae</taxon>
        <taxon>Eurotiales</taxon>
        <taxon>Aspergillaceae</taxon>
        <taxon>Aspergillus</taxon>
        <taxon>Aspergillus subgen. Polypaecilum</taxon>
    </lineage>
</organism>
<reference evidence="4" key="1">
    <citation type="submission" date="2017-02" db="EMBL/GenBank/DDBJ databases">
        <authorList>
            <person name="Tafer H."/>
            <person name="Lopandic K."/>
        </authorList>
    </citation>
    <scope>NUCLEOTIDE SEQUENCE [LARGE SCALE GENOMIC DNA]</scope>
    <source>
        <strain evidence="4">CBS 366.77</strain>
    </source>
</reference>
<name>A0A3A2ZT83_9EURO</name>
<feature type="transmembrane region" description="Helical" evidence="2">
    <location>
        <begin position="68"/>
        <end position="90"/>
    </location>
</feature>
<sequence length="795" mass="87947">MHDDHSPTTNPQDPQPRESVPVSPVTTSTSQHGPERQSVDDVSNQEHTENNDKPDPPKPSVSLQRSVYVVPLVLLYAAAALYSWVIICILTNRPIGGIGYGIEEYIHILKNPPRNNLAYTEPEYLSIFFSKSERYLRSARILQSVVSVLTIPLTSAVCSQAAAVYIQKKRGRNCPTLRQTMALADKGWTDIALVTKLFFGGWNKHRSSLLLFALFLNLLGASIFPVQQIFLSFKTIKRVGVPLFLTQITDFTGKLSDIRNIEHADNGLNAAKLRAVLSSTEVTEVQTRLWSSSNGTVTSDDKFRAGGLSYSSFQTKSQNTLANITTINDPFWAELPSGTNTGTLRQFAPRINSTAKWEANPSGVLPEDCNKESDAYYLRFEFDNLIKYTVEICMPGNMSESQWKESFSRQDLTEELYFKMNFSGNFDVMAAAEVGVETGAYSSKLTLDTTRGYFELPNYANDRVPGRLIDHAPFENATADQWMGSKKLPARDLDDTTTWTTLNATTDIRHNVNRGPLLSIATALFGEGSFADIQHTALAAYANSSIGYSGCISVVPFISLLHESANDLGSSTFDPCLKGYHVNNVIDNPRDAEDNQINMHAIVAAYFFLFSGDTQFGPSSERVENAFTSAAFLANDVSMTSDIYEQSIMVYYDMGADQQVPQISREGVIFVSVLLSLYLLCLFALAVYSACIRRWTDTLDSFAMLRIEASISERVPLLAARHVGRIKALDETPGWIGNASEGEIGELCLAGERPLGKTKRYRCYSTDDLSKTTGAEKPSGTIKREGYSLVVGERV</sequence>
<proteinExistence type="predicted"/>
<feature type="compositionally biased region" description="Low complexity" evidence="1">
    <location>
        <begin position="19"/>
        <end position="30"/>
    </location>
</feature>
<keyword evidence="2" id="KW-1133">Transmembrane helix</keyword>
<evidence type="ECO:0000313" key="3">
    <source>
        <dbReference type="EMBL" id="RJE26359.1"/>
    </source>
</evidence>
<protein>
    <submittedName>
        <fullName evidence="3">Uncharacterized protein</fullName>
    </submittedName>
</protein>
<feature type="transmembrane region" description="Helical" evidence="2">
    <location>
        <begin position="209"/>
        <end position="230"/>
    </location>
</feature>
<gene>
    <name evidence="3" type="ORF">PHISCL_01332</name>
</gene>
<keyword evidence="4" id="KW-1185">Reference proteome</keyword>
<keyword evidence="2" id="KW-0812">Transmembrane</keyword>
<evidence type="ECO:0000256" key="2">
    <source>
        <dbReference type="SAM" id="Phobius"/>
    </source>
</evidence>
<dbReference type="AlphaFoldDB" id="A0A3A2ZT83"/>
<evidence type="ECO:0000256" key="1">
    <source>
        <dbReference type="SAM" id="MobiDB-lite"/>
    </source>
</evidence>
<feature type="transmembrane region" description="Helical" evidence="2">
    <location>
        <begin position="667"/>
        <end position="688"/>
    </location>
</feature>
<feature type="compositionally biased region" description="Basic and acidic residues" evidence="1">
    <location>
        <begin position="33"/>
        <end position="56"/>
    </location>
</feature>
<dbReference type="EMBL" id="MVGC01000024">
    <property type="protein sequence ID" value="RJE26359.1"/>
    <property type="molecule type" value="Genomic_DNA"/>
</dbReference>
<keyword evidence="2" id="KW-0472">Membrane</keyword>
<comment type="caution">
    <text evidence="3">The sequence shown here is derived from an EMBL/GenBank/DDBJ whole genome shotgun (WGS) entry which is preliminary data.</text>
</comment>
<dbReference type="Proteomes" id="UP000266188">
    <property type="component" value="Unassembled WGS sequence"/>
</dbReference>
<feature type="region of interest" description="Disordered" evidence="1">
    <location>
        <begin position="1"/>
        <end position="60"/>
    </location>
</feature>
<evidence type="ECO:0000313" key="4">
    <source>
        <dbReference type="Proteomes" id="UP000266188"/>
    </source>
</evidence>